<organism evidence="1 2">
    <name type="scientific">Phaeovulum veldkampii DSM 11550</name>
    <dbReference type="NCBI Taxonomy" id="1185920"/>
    <lineage>
        <taxon>Bacteria</taxon>
        <taxon>Pseudomonadati</taxon>
        <taxon>Pseudomonadota</taxon>
        <taxon>Alphaproteobacteria</taxon>
        <taxon>Rhodobacterales</taxon>
        <taxon>Paracoccaceae</taxon>
        <taxon>Phaeovulum</taxon>
    </lineage>
</organism>
<accession>A0A2T4JLK4</accession>
<dbReference type="Gene3D" id="1.10.3700.10">
    <property type="entry name" value="AGR C 984p-like"/>
    <property type="match status" value="1"/>
</dbReference>
<dbReference type="Proteomes" id="UP000241899">
    <property type="component" value="Unassembled WGS sequence"/>
</dbReference>
<name>A0A2T4JLK4_9RHOB</name>
<gene>
    <name evidence="1" type="ORF">C5F46_02410</name>
</gene>
<dbReference type="OrthoDB" id="7824597at2"/>
<evidence type="ECO:0000313" key="1">
    <source>
        <dbReference type="EMBL" id="PTE18752.1"/>
    </source>
</evidence>
<proteinExistence type="predicted"/>
<dbReference type="InterPro" id="IPR023157">
    <property type="entry name" value="AGR-C-984p-like_sf"/>
</dbReference>
<keyword evidence="1" id="KW-0282">Flagellum</keyword>
<dbReference type="AlphaFoldDB" id="A0A2T4JLK4"/>
<dbReference type="Pfam" id="PF06748">
    <property type="entry name" value="DUF1217"/>
    <property type="match status" value="1"/>
</dbReference>
<keyword evidence="2" id="KW-1185">Reference proteome</keyword>
<reference evidence="1 2" key="1">
    <citation type="submission" date="2018-03" db="EMBL/GenBank/DDBJ databases">
        <title>Rhodobacter veldkampii.</title>
        <authorList>
            <person name="Meyer T.E."/>
            <person name="Miller S."/>
            <person name="Lodha T."/>
            <person name="Gandham S."/>
            <person name="Chintalapati S."/>
            <person name="Chintalapati V.R."/>
        </authorList>
    </citation>
    <scope>NUCLEOTIDE SEQUENCE [LARGE SCALE GENOMIC DNA]</scope>
    <source>
        <strain evidence="1 2">DSM 11550</strain>
    </source>
</reference>
<keyword evidence="1" id="KW-0966">Cell projection</keyword>
<keyword evidence="1" id="KW-0969">Cilium</keyword>
<sequence length="273" mass="29809">MSFNPVVPFGGYVGWSFLSRTMEKQQATFHSSAPIQRDEVYFREKIAQISSAEDLISDRRLLRIALGAFGLDADINSGFFIRKVLEEGTLSQDSLANKLADKSYLALSKAFGFGDYTSPRTAQPDFAETILAQYRERQFEIAVGDKHESLRLVMVAKRELPEIATKAMSEDGKWFTMLGSAPLRSVIETALGLPSSFVAIDLDQQVMALREKADAVFGSPDPAVFAEPAKLDKLLKLYLLRSEAATSGGSGQSAALQILRSSGQSSGVLSILL</sequence>
<dbReference type="InterPro" id="IPR010626">
    <property type="entry name" value="DUF1217"/>
</dbReference>
<comment type="caution">
    <text evidence="1">The sequence shown here is derived from an EMBL/GenBank/DDBJ whole genome shotgun (WGS) entry which is preliminary data.</text>
</comment>
<dbReference type="SUPFAM" id="SSF158837">
    <property type="entry name" value="AGR C 984p-like"/>
    <property type="match status" value="1"/>
</dbReference>
<evidence type="ECO:0000313" key="2">
    <source>
        <dbReference type="Proteomes" id="UP000241899"/>
    </source>
</evidence>
<dbReference type="EMBL" id="PZKF01000004">
    <property type="protein sequence ID" value="PTE18752.1"/>
    <property type="molecule type" value="Genomic_DNA"/>
</dbReference>
<protein>
    <submittedName>
        <fullName evidence="1">Flagellar protein</fullName>
    </submittedName>
</protein>